<dbReference type="SUPFAM" id="SSF51126">
    <property type="entry name" value="Pectin lyase-like"/>
    <property type="match status" value="1"/>
</dbReference>
<accession>A0A812QA33</accession>
<dbReference type="InterPro" id="IPR000743">
    <property type="entry name" value="Glyco_hydro_28"/>
</dbReference>
<dbReference type="InterPro" id="IPR029058">
    <property type="entry name" value="AB_hydrolase_fold"/>
</dbReference>
<comment type="caution">
    <text evidence="5">The sequence shown here is derived from an EMBL/GenBank/DDBJ whole genome shotgun (WGS) entry which is preliminary data.</text>
</comment>
<protein>
    <recommendedName>
        <fullName evidence="7">Polygalacturonase</fullName>
    </recommendedName>
</protein>
<evidence type="ECO:0000313" key="5">
    <source>
        <dbReference type="EMBL" id="CAE7378575.1"/>
    </source>
</evidence>
<sequence length="1388" mass="153926">MAQRMDTMTSLGGSTAQSGIPPLSMRSLAELQQLCMRRHAFVVQLERELAALRQPSDLEARVEALEKVVKLGQQIGSVDDVNASGQHELLQLVRMVLTYPLIDKNVDLDEDDIKVEMSCWQLKVSRKGGHTISELSKEVYDDILRDLSWWKVDKVQEHSQEKALFIYLAKARHRSWTSPWYPGALNPHKKGIFAWKENQAPKGILKDLKIDVESYKNIEPGEPEDWNHEISTAMTPEQMCTGINVNESEACVQLVIHLDEEGLESATARVPLEEVFAADISAETLSVFLRGDRFAGETCQRREVADVELQSGKMGTSHHLSFRLPCKPAQGCSVKSPAFYNPALKITLAKAKPRPSFKLRLPFLAPRLAKLSGREILSKRPAFCVVVLVGTFAIAVGNARVQDWSSLGASWTPEQGPPTTMAPSANQGYLPAKEEVRVEQIVRVAQICNPRFFGAVGDGKTDDTDAFRSALQSCSANRSMEERFTLEIPAGTFLIGSVNLTSKMTLRLLRGSKLLGVSSPESYPLLPALPSYGLNRDWALDPYRRHSALLCGYNLSDVIIEGSGAGDGEGVVDGDGSWWWSRFSKTQPLANGRPSLIQFMYCTNITIRFIRLQNPAFWNTHFYASQSILVEHVNISAPYESPNTDGVNLDSVVNAIVRSSEISTGDDAIAIKSGLNQAGIKFAMPSAHIHLHDLIIHSKCLSVGSEMSGGIYDVRVENVKFGDSRPENLWHGIFIKSSRWRGGTVRDLSFQNIRSVARSGAKRKTKVFIEISMQYGSWNGPEGEASDVPPSFFNFSFDTISSNGAKQIAEISGLTDSPITDIVFKDIVGTNHEEGITCRRTRGVRMLNNGVKNTGCLPNLVDTSMRDELDRLDPPTARDGAISAESWLEKRKKLISAIFDGNVSLPTKSNPDQIQKLQRGLYAIHWDLPGHGWHGLRSTVFVAPLQKSTSAVLWHHGHHDCVCPDPSTKKKPGSKEKTRKYGVRPGWAQGPCRKGCMGAKHTKIMASNGTGYTWWDLDNVTRFFHSLGHNVFILSMPLVGVNFSPGRSTNWTDHWWFQTLESGGESTIRYFCEPVILTINYALSLGFKDVVLAGLSGGGWTTSLVAAMDSRITASIPVAGVLPWYLRFARTASGFEATGDIGDYEQICALMPFPFLDGARHKGYGWRVDAGREYCQACNYKCQFLLAGLEPYRWQLQILHEDDTCCYAAAGRHDEIRAYETDIRTAVTSQQPHGWFTVVVTDHRLHEFCAEDKMVIEAALTTRPNPKSSRWDVLPCDVLHGKHEVGARDVQVNFVADSEYPMCFGGLGGCCVPEASTWEIFMDDGSEQEKAHPVLKLGLAKAESSRGRWQEVFTQWQPWQSAKAMKEAYANQALEGSSAIALEDGDEE</sequence>
<reference evidence="5" key="1">
    <citation type="submission" date="2021-02" db="EMBL/GenBank/DDBJ databases">
        <authorList>
            <person name="Dougan E. K."/>
            <person name="Rhodes N."/>
            <person name="Thang M."/>
            <person name="Chan C."/>
        </authorList>
    </citation>
    <scope>NUCLEOTIDE SEQUENCE</scope>
</reference>
<dbReference type="InterPro" id="IPR012334">
    <property type="entry name" value="Pectin_lyas_fold"/>
</dbReference>
<evidence type="ECO:0000256" key="4">
    <source>
        <dbReference type="RuleBase" id="RU361169"/>
    </source>
</evidence>
<comment type="similarity">
    <text evidence="1 4">Belongs to the glycosyl hydrolase 28 family.</text>
</comment>
<proteinExistence type="inferred from homology"/>
<dbReference type="PANTHER" id="PTHR31339:SF9">
    <property type="entry name" value="PLASMIN AND FIBRONECTIN-BINDING PROTEIN A"/>
    <property type="match status" value="1"/>
</dbReference>
<evidence type="ECO:0000256" key="1">
    <source>
        <dbReference type="ARBA" id="ARBA00008834"/>
    </source>
</evidence>
<gene>
    <name evidence="5" type="ORF">SNAT2548_LOCUS20673</name>
</gene>
<dbReference type="SUPFAM" id="SSF53474">
    <property type="entry name" value="alpha/beta-Hydrolases"/>
    <property type="match status" value="1"/>
</dbReference>
<evidence type="ECO:0000256" key="3">
    <source>
        <dbReference type="ARBA" id="ARBA00023295"/>
    </source>
</evidence>
<name>A0A812QA33_9DINO</name>
<dbReference type="Gene3D" id="2.160.20.10">
    <property type="entry name" value="Single-stranded right-handed beta-helix, Pectin lyase-like"/>
    <property type="match status" value="1"/>
</dbReference>
<keyword evidence="2 4" id="KW-0378">Hydrolase</keyword>
<keyword evidence="6" id="KW-1185">Reference proteome</keyword>
<evidence type="ECO:0000256" key="2">
    <source>
        <dbReference type="ARBA" id="ARBA00022801"/>
    </source>
</evidence>
<evidence type="ECO:0008006" key="7">
    <source>
        <dbReference type="Google" id="ProtNLM"/>
    </source>
</evidence>
<dbReference type="PANTHER" id="PTHR31339">
    <property type="entry name" value="PECTIN LYASE-RELATED"/>
    <property type="match status" value="1"/>
</dbReference>
<dbReference type="OrthoDB" id="187139at2759"/>
<keyword evidence="3 4" id="KW-0326">Glycosidase</keyword>
<dbReference type="Proteomes" id="UP000604046">
    <property type="component" value="Unassembled WGS sequence"/>
</dbReference>
<dbReference type="InterPro" id="IPR011050">
    <property type="entry name" value="Pectin_lyase_fold/virulence"/>
</dbReference>
<dbReference type="GO" id="GO:0005975">
    <property type="term" value="P:carbohydrate metabolic process"/>
    <property type="evidence" value="ECO:0007669"/>
    <property type="project" value="InterPro"/>
</dbReference>
<dbReference type="Gene3D" id="3.40.50.1820">
    <property type="entry name" value="alpha/beta hydrolase"/>
    <property type="match status" value="1"/>
</dbReference>
<dbReference type="Pfam" id="PF00295">
    <property type="entry name" value="Glyco_hydro_28"/>
    <property type="match status" value="1"/>
</dbReference>
<organism evidence="5 6">
    <name type="scientific">Symbiodinium natans</name>
    <dbReference type="NCBI Taxonomy" id="878477"/>
    <lineage>
        <taxon>Eukaryota</taxon>
        <taxon>Sar</taxon>
        <taxon>Alveolata</taxon>
        <taxon>Dinophyceae</taxon>
        <taxon>Suessiales</taxon>
        <taxon>Symbiodiniaceae</taxon>
        <taxon>Symbiodinium</taxon>
    </lineage>
</organism>
<dbReference type="InterPro" id="IPR051801">
    <property type="entry name" value="GH28_Enzymes"/>
</dbReference>
<evidence type="ECO:0000313" key="6">
    <source>
        <dbReference type="Proteomes" id="UP000604046"/>
    </source>
</evidence>
<dbReference type="EMBL" id="CAJNDS010002217">
    <property type="protein sequence ID" value="CAE7378575.1"/>
    <property type="molecule type" value="Genomic_DNA"/>
</dbReference>
<dbReference type="GO" id="GO:0004650">
    <property type="term" value="F:polygalacturonase activity"/>
    <property type="evidence" value="ECO:0007669"/>
    <property type="project" value="InterPro"/>
</dbReference>